<evidence type="ECO:0000256" key="3">
    <source>
        <dbReference type="PROSITE-ProRule" id="PRU00110"/>
    </source>
</evidence>
<dbReference type="GO" id="GO:0005524">
    <property type="term" value="F:ATP binding"/>
    <property type="evidence" value="ECO:0007669"/>
    <property type="project" value="UniProtKB-KW"/>
</dbReference>
<feature type="domain" description="Response regulatory" evidence="6">
    <location>
        <begin position="274"/>
        <end position="391"/>
    </location>
</feature>
<dbReference type="GO" id="GO:0005886">
    <property type="term" value="C:plasma membrane"/>
    <property type="evidence" value="ECO:0007669"/>
    <property type="project" value="UniProtKB-SubCell"/>
</dbReference>
<dbReference type="InterPro" id="IPR001789">
    <property type="entry name" value="Sig_transdc_resp-reg_receiver"/>
</dbReference>
<keyword evidence="9" id="KW-1185">Reference proteome</keyword>
<dbReference type="CDD" id="cd00156">
    <property type="entry name" value="REC"/>
    <property type="match status" value="1"/>
</dbReference>
<keyword evidence="2" id="KW-0902">Two-component regulatory system</keyword>
<dbReference type="RefSeq" id="WP_241523048.1">
    <property type="nucleotide sequence ID" value="NZ_PTLZ01000002.1"/>
</dbReference>
<dbReference type="GO" id="GO:0000160">
    <property type="term" value="P:phosphorelay signal transduction system"/>
    <property type="evidence" value="ECO:0007669"/>
    <property type="project" value="UniProtKB-KW"/>
</dbReference>
<feature type="modified residue" description="4-aspartylphosphate" evidence="4">
    <location>
        <position position="323"/>
    </location>
</feature>
<evidence type="ECO:0000259" key="6">
    <source>
        <dbReference type="PROSITE" id="PS50110"/>
    </source>
</evidence>
<dbReference type="Gene3D" id="3.40.50.2300">
    <property type="match status" value="2"/>
</dbReference>
<evidence type="ECO:0000256" key="5">
    <source>
        <dbReference type="SAM" id="Coils"/>
    </source>
</evidence>
<dbReference type="PANTHER" id="PTHR45339">
    <property type="entry name" value="HYBRID SIGNAL TRANSDUCTION HISTIDINE KINASE J"/>
    <property type="match status" value="1"/>
</dbReference>
<keyword evidence="1 4" id="KW-0597">Phosphoprotein</keyword>
<feature type="coiled-coil region" evidence="5">
    <location>
        <begin position="477"/>
        <end position="504"/>
    </location>
</feature>
<dbReference type="InterPro" id="IPR036641">
    <property type="entry name" value="HPT_dom_sf"/>
</dbReference>
<feature type="modified residue" description="4-aspartylphosphate" evidence="4">
    <location>
        <position position="170"/>
    </location>
</feature>
<reference evidence="8 9" key="1">
    <citation type="submission" date="2019-03" db="EMBL/GenBank/DDBJ databases">
        <title>Genomic Encyclopedia of Type Strains, Phase IV (KMG-IV): sequencing the most valuable type-strain genomes for metagenomic binning, comparative biology and taxonomic classification.</title>
        <authorList>
            <person name="Goeker M."/>
        </authorList>
    </citation>
    <scope>NUCLEOTIDE SEQUENCE [LARGE SCALE GENOMIC DNA]</scope>
    <source>
        <strain evidence="8 9">DSM 18555</strain>
    </source>
</reference>
<dbReference type="SMART" id="SM00448">
    <property type="entry name" value="REC"/>
    <property type="match status" value="2"/>
</dbReference>
<sequence>MSPIIRFKVKPLTAVQRGRKARRREDQNSEPSKTKVNVQLLDDLQRMINTQMHGIIGVLEMVRKNDLASDQSDMIHLAQDSAENLLLEVDQLLASDPHFASAAPLDITSNPIAYVKMMLVDPDADNRSRIEKKLQQRVVRIDSFALPKDALTALDQAAVSGDPYRIVLLDQNIQGIDGETLGMAISSSPLYRDALIVLISDQHHRSDATRLTNAGFSAWLPKPASDTTLLNTLNMLCTCIAKKDAPRFVCAGVRQTTHANAGNAEALAIFSDARILAVDDNPMNLQVVKQMLVRFGCRVDTASSGQQALQMAHEHHYDLVLMDCQMPQMDGYQTTALLRAMESADNHTLIIGWSAGGKHNVRDTCLAIGMDDFIAKPIRLKTLHELLIRWLPTGINNTTATMQQDDELDATLEMFGEDFAELAHLFLNDSPKRLTLLNTAIGERDATVTARLAHVLCGSTASIGATALAALCRDLEIQAKNNELDDALLRLNAIELEYARIDEKLHHMLHAAAPTEPSGLRDPH</sequence>
<dbReference type="GO" id="GO:0004672">
    <property type="term" value="F:protein kinase activity"/>
    <property type="evidence" value="ECO:0007669"/>
    <property type="project" value="UniProtKB-ARBA"/>
</dbReference>
<evidence type="ECO:0000256" key="4">
    <source>
        <dbReference type="PROSITE-ProRule" id="PRU00169"/>
    </source>
</evidence>
<evidence type="ECO:0000256" key="1">
    <source>
        <dbReference type="ARBA" id="ARBA00022553"/>
    </source>
</evidence>
<organism evidence="8 9">
    <name type="scientific">Herminiimonas fonticola</name>
    <dbReference type="NCBI Taxonomy" id="303380"/>
    <lineage>
        <taxon>Bacteria</taxon>
        <taxon>Pseudomonadati</taxon>
        <taxon>Pseudomonadota</taxon>
        <taxon>Betaproteobacteria</taxon>
        <taxon>Burkholderiales</taxon>
        <taxon>Oxalobacteraceae</taxon>
        <taxon>Herminiimonas</taxon>
    </lineage>
</organism>
<dbReference type="AlphaFoldDB" id="A0A4R6G748"/>
<dbReference type="PROSITE" id="PS50894">
    <property type="entry name" value="HPT"/>
    <property type="match status" value="1"/>
</dbReference>
<dbReference type="InterPro" id="IPR008207">
    <property type="entry name" value="Sig_transdc_His_kin_Hpt_dom"/>
</dbReference>
<proteinExistence type="predicted"/>
<dbReference type="CDD" id="cd17546">
    <property type="entry name" value="REC_hyHK_CKI1_RcsC-like"/>
    <property type="match status" value="1"/>
</dbReference>
<dbReference type="Proteomes" id="UP000294737">
    <property type="component" value="Unassembled WGS sequence"/>
</dbReference>
<dbReference type="Pfam" id="PF00072">
    <property type="entry name" value="Response_reg"/>
    <property type="match status" value="2"/>
</dbReference>
<dbReference type="SUPFAM" id="SSF47226">
    <property type="entry name" value="Histidine-containing phosphotransfer domain, HPT domain"/>
    <property type="match status" value="1"/>
</dbReference>
<dbReference type="SUPFAM" id="SSF52172">
    <property type="entry name" value="CheY-like"/>
    <property type="match status" value="2"/>
</dbReference>
<evidence type="ECO:0000256" key="2">
    <source>
        <dbReference type="ARBA" id="ARBA00023012"/>
    </source>
</evidence>
<dbReference type="EMBL" id="SNWF01000005">
    <property type="protein sequence ID" value="TDN89800.1"/>
    <property type="molecule type" value="Genomic_DNA"/>
</dbReference>
<keyword evidence="5" id="KW-0175">Coiled coil</keyword>
<evidence type="ECO:0000313" key="8">
    <source>
        <dbReference type="EMBL" id="TDN89800.1"/>
    </source>
</evidence>
<name>A0A4R6G748_9BURK</name>
<feature type="domain" description="Response regulatory" evidence="6">
    <location>
        <begin position="116"/>
        <end position="237"/>
    </location>
</feature>
<dbReference type="Pfam" id="PF01627">
    <property type="entry name" value="Hpt"/>
    <property type="match status" value="1"/>
</dbReference>
<accession>A0A4R6G748</accession>
<dbReference type="Gene3D" id="1.20.120.160">
    <property type="entry name" value="HPT domain"/>
    <property type="match status" value="1"/>
</dbReference>
<feature type="modified residue" description="Phosphohistidine" evidence="3">
    <location>
        <position position="454"/>
    </location>
</feature>
<protein>
    <submittedName>
        <fullName evidence="8">Hpt domain-containing protein</fullName>
    </submittedName>
</protein>
<evidence type="ECO:0000259" key="7">
    <source>
        <dbReference type="PROSITE" id="PS50894"/>
    </source>
</evidence>
<dbReference type="InterPro" id="IPR011006">
    <property type="entry name" value="CheY-like_superfamily"/>
</dbReference>
<dbReference type="PROSITE" id="PS50110">
    <property type="entry name" value="RESPONSE_REGULATORY"/>
    <property type="match status" value="2"/>
</dbReference>
<gene>
    <name evidence="8" type="ORF">EV677_1862</name>
</gene>
<feature type="domain" description="HPt" evidence="7">
    <location>
        <begin position="415"/>
        <end position="512"/>
    </location>
</feature>
<evidence type="ECO:0000313" key="9">
    <source>
        <dbReference type="Proteomes" id="UP000294737"/>
    </source>
</evidence>
<comment type="caution">
    <text evidence="8">The sequence shown here is derived from an EMBL/GenBank/DDBJ whole genome shotgun (WGS) entry which is preliminary data.</text>
</comment>
<dbReference type="PANTHER" id="PTHR45339:SF3">
    <property type="entry name" value="HISTIDINE KINASE"/>
    <property type="match status" value="1"/>
</dbReference>